<keyword evidence="9" id="KW-0732">Signal</keyword>
<dbReference type="Pfam" id="PF03173">
    <property type="entry name" value="CHB_HEX"/>
    <property type="match status" value="1"/>
</dbReference>
<dbReference type="PROSITE" id="PS51257">
    <property type="entry name" value="PROKAR_LIPOPROTEIN"/>
    <property type="match status" value="1"/>
</dbReference>
<dbReference type="Pfam" id="PF03174">
    <property type="entry name" value="CHB_HEX_C"/>
    <property type="match status" value="1"/>
</dbReference>
<dbReference type="GO" id="GO:0030203">
    <property type="term" value="P:glycosaminoglycan metabolic process"/>
    <property type="evidence" value="ECO:0007669"/>
    <property type="project" value="TreeGrafter"/>
</dbReference>
<organism evidence="11 12">
    <name type="scientific">Vibrio chagasii</name>
    <dbReference type="NCBI Taxonomy" id="170679"/>
    <lineage>
        <taxon>Bacteria</taxon>
        <taxon>Pseudomonadati</taxon>
        <taxon>Pseudomonadota</taxon>
        <taxon>Gammaproteobacteria</taxon>
        <taxon>Vibrionales</taxon>
        <taxon>Vibrionaceae</taxon>
        <taxon>Vibrio</taxon>
    </lineage>
</organism>
<evidence type="ECO:0000259" key="10">
    <source>
        <dbReference type="SMART" id="SM01081"/>
    </source>
</evidence>
<evidence type="ECO:0000256" key="2">
    <source>
        <dbReference type="ARBA" id="ARBA00006285"/>
    </source>
</evidence>
<sequence>MLKKSLLAICCFTALSGCGAPSHNPTQTQVDKLANNLDMSFEIVTNYGKENGIACAELQADYASCNLVNIVLTNEGSQVDLKDWSIYFHSIRPVLENRNKEFKVTHITGDLHKIEPSDNFTGFQKHKTHTIPIISEAWQVSYTDFMPRAFVFAQGAEAKNIASTDTEDLTMFVNGLDQSQVRFSVEDNNPRATAETRFEHNQDIIFRESTGEILPTPKHVEYTGSYLPIIQGLNLDALPVSDDTKRAITNQADMMGITNLESGIDINVQFQDTDFISDKESYQLEVTPDSINIIASDETGVFYAMQSLLNVYDPFSRYTIPTMKVIDAPRFEYRGFMVDVGRNFHSKETIFKTIEQMAAFKMNRLHLHMSEDEGWRLEIPGLPELTEVGSQRCFDESEQQCLMPQLGSGAHSDNFGSGYFSRQDYIDILKYAKAHKIEVIPEFDMPAHARAAVMSMEARYHKYMALGDTEKAEQYRLLDPEDQSNVTTVQFYNRQSFINPCLESSKQFVSKVITEVKLMHEEAEMPLTQWHFGGDEAKNIKLGHGFQDVHDTPEAGKGQIDLSKEHKPYEKSPQCIAKIESGEIESQDKLLSYFATEVSKQLQEQDVTTFQAWQDGLKYVENSEALATDKARVNLWDTVFWGASDTSIQLINDGYQLVLSNPDHIYLDMPYEVDEHERGYYWATRASDTRKMFSYIPENLPQNAELAKDRNGDSYTAKGSLTPNDAVYGISAALWSETVRTDEQYEYMAFPRLMAVAERAWHKAAWELEYQPGVEYSDSTEHTDLNVLSDDWSRFANILGQRELAKVEMRDINYRLPVPGAKISQGKLHMNSQFPGLNLEYSTDNGKSWHLYLNASKPTVDSNVLIRSSSNLEYRTSRVTEVLYQPAN</sequence>
<dbReference type="PANTHER" id="PTHR22600:SF57">
    <property type="entry name" value="BETA-N-ACETYLHEXOSAMINIDASE"/>
    <property type="match status" value="1"/>
</dbReference>
<dbReference type="InterPro" id="IPR008965">
    <property type="entry name" value="CBM2/CBM3_carb-bd_dom_sf"/>
</dbReference>
<dbReference type="EMBL" id="VTXW01000002">
    <property type="protein sequence ID" value="NOH32512.1"/>
    <property type="molecule type" value="Genomic_DNA"/>
</dbReference>
<dbReference type="Gene3D" id="3.30.379.10">
    <property type="entry name" value="Chitobiase/beta-hexosaminidase domain 2-like"/>
    <property type="match status" value="1"/>
</dbReference>
<dbReference type="AlphaFoldDB" id="A0A7Y4DQN6"/>
<dbReference type="GO" id="GO:0030247">
    <property type="term" value="F:polysaccharide binding"/>
    <property type="evidence" value="ECO:0007669"/>
    <property type="project" value="InterPro"/>
</dbReference>
<comment type="catalytic activity">
    <reaction evidence="1">
        <text>Hydrolysis of terminal non-reducing N-acetyl-D-hexosamine residues in N-acetyl-beta-D-hexosaminides.</text>
        <dbReference type="EC" id="3.2.1.52"/>
    </reaction>
</comment>
<dbReference type="Gene3D" id="2.60.40.10">
    <property type="entry name" value="Immunoglobulins"/>
    <property type="match status" value="1"/>
</dbReference>
<dbReference type="InterPro" id="IPR014756">
    <property type="entry name" value="Ig_E-set"/>
</dbReference>
<dbReference type="InterPro" id="IPR012291">
    <property type="entry name" value="CBM2_carb-bd_dom_sf"/>
</dbReference>
<accession>A0A7Y4DQN6</accession>
<dbReference type="InterPro" id="IPR017853">
    <property type="entry name" value="GH"/>
</dbReference>
<feature type="active site" description="Proton donor" evidence="8">
    <location>
        <position position="536"/>
    </location>
</feature>
<evidence type="ECO:0000256" key="1">
    <source>
        <dbReference type="ARBA" id="ARBA00001231"/>
    </source>
</evidence>
<proteinExistence type="inferred from homology"/>
<dbReference type="InterPro" id="IPR013783">
    <property type="entry name" value="Ig-like_fold"/>
</dbReference>
<evidence type="ECO:0000256" key="3">
    <source>
        <dbReference type="ARBA" id="ARBA00012663"/>
    </source>
</evidence>
<dbReference type="InterPro" id="IPR015883">
    <property type="entry name" value="Glyco_hydro_20_cat"/>
</dbReference>
<dbReference type="InterPro" id="IPR004866">
    <property type="entry name" value="CHB/HEX_N_dom"/>
</dbReference>
<dbReference type="SUPFAM" id="SSF51445">
    <property type="entry name" value="(Trans)glycosidases"/>
    <property type="match status" value="1"/>
</dbReference>
<evidence type="ECO:0000313" key="11">
    <source>
        <dbReference type="EMBL" id="NOH32512.1"/>
    </source>
</evidence>
<evidence type="ECO:0000256" key="5">
    <source>
        <dbReference type="ARBA" id="ARBA00023295"/>
    </source>
</evidence>
<dbReference type="Proteomes" id="UP000525336">
    <property type="component" value="Unassembled WGS sequence"/>
</dbReference>
<dbReference type="PRINTS" id="PR00738">
    <property type="entry name" value="GLHYDRLASE20"/>
</dbReference>
<comment type="caution">
    <text evidence="11">The sequence shown here is derived from an EMBL/GenBank/DDBJ whole genome shotgun (WGS) entry which is preliminary data.</text>
</comment>
<dbReference type="GO" id="GO:0004563">
    <property type="term" value="F:beta-N-acetylhexosaminidase activity"/>
    <property type="evidence" value="ECO:0007669"/>
    <property type="project" value="UniProtKB-EC"/>
</dbReference>
<feature type="signal peptide" evidence="9">
    <location>
        <begin position="1"/>
        <end position="19"/>
    </location>
</feature>
<dbReference type="EC" id="3.2.1.52" evidence="3"/>
<keyword evidence="5" id="KW-0326">Glycosidase</keyword>
<dbReference type="Pfam" id="PF02838">
    <property type="entry name" value="Glyco_hydro_20b"/>
    <property type="match status" value="1"/>
</dbReference>
<comment type="similarity">
    <text evidence="2">Belongs to the glycosyl hydrolase 20 family.</text>
</comment>
<dbReference type="PANTHER" id="PTHR22600">
    <property type="entry name" value="BETA-HEXOSAMINIDASE"/>
    <property type="match status" value="1"/>
</dbReference>
<evidence type="ECO:0000256" key="6">
    <source>
        <dbReference type="ARBA" id="ARBA00030512"/>
    </source>
</evidence>
<evidence type="ECO:0000313" key="12">
    <source>
        <dbReference type="Proteomes" id="UP000525336"/>
    </source>
</evidence>
<evidence type="ECO:0000256" key="8">
    <source>
        <dbReference type="PIRSR" id="PIRSR625705-1"/>
    </source>
</evidence>
<dbReference type="InterPro" id="IPR004867">
    <property type="entry name" value="CHB_C_dom"/>
</dbReference>
<feature type="domain" description="Chitobiase/beta-hexosaminidases N-terminal" evidence="10">
    <location>
        <begin position="35"/>
        <end position="196"/>
    </location>
</feature>
<feature type="chain" id="PRO_5030811454" description="beta-N-acetylhexosaminidase" evidence="9">
    <location>
        <begin position="20"/>
        <end position="888"/>
    </location>
</feature>
<dbReference type="CDD" id="cd02847">
    <property type="entry name" value="E_set_Chitobiase_C"/>
    <property type="match status" value="1"/>
</dbReference>
<dbReference type="GO" id="GO:0005975">
    <property type="term" value="P:carbohydrate metabolic process"/>
    <property type="evidence" value="ECO:0007669"/>
    <property type="project" value="InterPro"/>
</dbReference>
<dbReference type="Gene3D" id="3.20.20.80">
    <property type="entry name" value="Glycosidases"/>
    <property type="match status" value="1"/>
</dbReference>
<dbReference type="Pfam" id="PF00728">
    <property type="entry name" value="Glyco_hydro_20"/>
    <property type="match status" value="1"/>
</dbReference>
<evidence type="ECO:0000256" key="4">
    <source>
        <dbReference type="ARBA" id="ARBA00022801"/>
    </source>
</evidence>
<dbReference type="InterPro" id="IPR029018">
    <property type="entry name" value="Hex-like_dom2"/>
</dbReference>
<dbReference type="SUPFAM" id="SSF49384">
    <property type="entry name" value="Carbohydrate-binding domain"/>
    <property type="match status" value="1"/>
</dbReference>
<evidence type="ECO:0000256" key="7">
    <source>
        <dbReference type="ARBA" id="ARBA00033000"/>
    </source>
</evidence>
<protein>
    <recommendedName>
        <fullName evidence="3">beta-N-acetylhexosaminidase</fullName>
        <ecNumber evidence="3">3.2.1.52</ecNumber>
    </recommendedName>
    <alternativeName>
        <fullName evidence="6">Beta-N-acetylhexosaminidase</fullName>
    </alternativeName>
    <alternativeName>
        <fullName evidence="7">N-acetyl-beta-glucosaminidase</fullName>
    </alternativeName>
</protein>
<gene>
    <name evidence="11" type="ORF">F0245_03835</name>
</gene>
<dbReference type="SMART" id="SM01081">
    <property type="entry name" value="CHB_HEX"/>
    <property type="match status" value="1"/>
</dbReference>
<reference evidence="11 12" key="1">
    <citation type="submission" date="2019-09" db="EMBL/GenBank/DDBJ databases">
        <title>Draft genome sequencing and comparative genomics of hatchery-associated Vibrios.</title>
        <authorList>
            <person name="Kehlet-Delgado H."/>
            <person name="Mueller R.S."/>
        </authorList>
    </citation>
    <scope>NUCLEOTIDE SEQUENCE [LARGE SCALE GENOMIC DNA]</scope>
    <source>
        <strain evidence="11 12">00-90-10</strain>
    </source>
</reference>
<dbReference type="InterPro" id="IPR015882">
    <property type="entry name" value="HEX_bac_N"/>
</dbReference>
<dbReference type="InterPro" id="IPR025705">
    <property type="entry name" value="Beta_hexosaminidase_sua/sub"/>
</dbReference>
<dbReference type="GO" id="GO:0016020">
    <property type="term" value="C:membrane"/>
    <property type="evidence" value="ECO:0007669"/>
    <property type="project" value="TreeGrafter"/>
</dbReference>
<dbReference type="SUPFAM" id="SSF55545">
    <property type="entry name" value="beta-N-acetylhexosaminidase-like domain"/>
    <property type="match status" value="1"/>
</dbReference>
<name>A0A7Y4DQN6_9VIBR</name>
<dbReference type="SUPFAM" id="SSF81296">
    <property type="entry name" value="E set domains"/>
    <property type="match status" value="1"/>
</dbReference>
<evidence type="ECO:0000256" key="9">
    <source>
        <dbReference type="SAM" id="SignalP"/>
    </source>
</evidence>
<keyword evidence="4 11" id="KW-0378">Hydrolase</keyword>
<dbReference type="RefSeq" id="WP_171366792.1">
    <property type="nucleotide sequence ID" value="NZ_VTXW01000002.1"/>
</dbReference>
<dbReference type="Gene3D" id="2.60.40.290">
    <property type="match status" value="1"/>
</dbReference>